<accession>A0A7R9CEJ4</accession>
<evidence type="ECO:0000313" key="1">
    <source>
        <dbReference type="EMBL" id="CAD7394959.1"/>
    </source>
</evidence>
<sequence length="106" mass="12284">MTSLVLTDSSQLTADGFEKLPDQIMHPYAELNDLQKHLLHRRPRPLVQQPLISLQEDTQVNMGGNYVTTLHHHIAHTTLRRHTRHPLFNISEGIRRVTKWDPQSHA</sequence>
<gene>
    <name evidence="1" type="ORF">TCEB3V08_LOCUS2855</name>
</gene>
<dbReference type="AlphaFoldDB" id="A0A7R9CEJ4"/>
<dbReference type="EMBL" id="OC317103">
    <property type="protein sequence ID" value="CAD7394959.1"/>
    <property type="molecule type" value="Genomic_DNA"/>
</dbReference>
<protein>
    <submittedName>
        <fullName evidence="1">Uncharacterized protein</fullName>
    </submittedName>
</protein>
<proteinExistence type="predicted"/>
<reference evidence="1" key="1">
    <citation type="submission" date="2020-11" db="EMBL/GenBank/DDBJ databases">
        <authorList>
            <person name="Tran Van P."/>
        </authorList>
    </citation>
    <scope>NUCLEOTIDE SEQUENCE</scope>
</reference>
<name>A0A7R9CEJ4_TIMCR</name>
<organism evidence="1">
    <name type="scientific">Timema cristinae</name>
    <name type="common">Walking stick</name>
    <dbReference type="NCBI Taxonomy" id="61476"/>
    <lineage>
        <taxon>Eukaryota</taxon>
        <taxon>Metazoa</taxon>
        <taxon>Ecdysozoa</taxon>
        <taxon>Arthropoda</taxon>
        <taxon>Hexapoda</taxon>
        <taxon>Insecta</taxon>
        <taxon>Pterygota</taxon>
        <taxon>Neoptera</taxon>
        <taxon>Polyneoptera</taxon>
        <taxon>Phasmatodea</taxon>
        <taxon>Timematodea</taxon>
        <taxon>Timematoidea</taxon>
        <taxon>Timematidae</taxon>
        <taxon>Timema</taxon>
    </lineage>
</organism>